<dbReference type="InterPro" id="IPR007860">
    <property type="entry name" value="DNA_mmatch_repair_MutS_con_dom"/>
</dbReference>
<dbReference type="InterPro" id="IPR016151">
    <property type="entry name" value="DNA_mismatch_repair_MutS_N"/>
</dbReference>
<dbReference type="Pfam" id="PF01624">
    <property type="entry name" value="MutS_I"/>
    <property type="match status" value="1"/>
</dbReference>
<dbReference type="SUPFAM" id="SSF53150">
    <property type="entry name" value="DNA repair protein MutS, domain II"/>
    <property type="match status" value="1"/>
</dbReference>
<dbReference type="PANTHER" id="PTHR11361">
    <property type="entry name" value="DNA MISMATCH REPAIR PROTEIN MUTS FAMILY MEMBER"/>
    <property type="match status" value="1"/>
</dbReference>
<evidence type="ECO:0000256" key="3">
    <source>
        <dbReference type="ARBA" id="ARBA00022763"/>
    </source>
</evidence>
<dbReference type="GO" id="GO:0005524">
    <property type="term" value="F:ATP binding"/>
    <property type="evidence" value="ECO:0007669"/>
    <property type="project" value="UniProtKB-KW"/>
</dbReference>
<dbReference type="InterPro" id="IPR036187">
    <property type="entry name" value="DNA_mismatch_repair_MutS_sf"/>
</dbReference>
<protein>
    <recommendedName>
        <fullName evidence="9">DNA mismatch repair proteins mutS family domain-containing protein</fullName>
    </recommendedName>
</protein>
<feature type="compositionally biased region" description="Basic and acidic residues" evidence="8">
    <location>
        <begin position="115"/>
        <end position="130"/>
    </location>
</feature>
<evidence type="ECO:0000256" key="6">
    <source>
        <dbReference type="ARBA" id="ARBA00023204"/>
    </source>
</evidence>
<keyword evidence="2" id="KW-0547">Nucleotide-binding</keyword>
<dbReference type="PANTHER" id="PTHR11361:SF34">
    <property type="entry name" value="DNA MISMATCH REPAIR PROTEIN MSH1, MITOCHONDRIAL"/>
    <property type="match status" value="1"/>
</dbReference>
<name>A0A8H4VV58_9AGAR</name>
<dbReference type="AlphaFoldDB" id="A0A8H4VV58"/>
<feature type="compositionally biased region" description="Basic and acidic residues" evidence="8">
    <location>
        <begin position="169"/>
        <end position="183"/>
    </location>
</feature>
<dbReference type="InterPro" id="IPR000432">
    <property type="entry name" value="DNA_mismatch_repair_MutS_C"/>
</dbReference>
<dbReference type="Gene3D" id="1.10.1420.10">
    <property type="match status" value="2"/>
</dbReference>
<dbReference type="GO" id="GO:0140664">
    <property type="term" value="F:ATP-dependent DNA damage sensor activity"/>
    <property type="evidence" value="ECO:0007669"/>
    <property type="project" value="InterPro"/>
</dbReference>
<dbReference type="Gene3D" id="3.40.1170.10">
    <property type="entry name" value="DNA repair protein MutS, domain I"/>
    <property type="match status" value="1"/>
</dbReference>
<dbReference type="InterPro" id="IPR027417">
    <property type="entry name" value="P-loop_NTPase"/>
</dbReference>
<dbReference type="PROSITE" id="PS00486">
    <property type="entry name" value="DNA_MISMATCH_REPAIR_2"/>
    <property type="match status" value="1"/>
</dbReference>
<evidence type="ECO:0000256" key="1">
    <source>
        <dbReference type="ARBA" id="ARBA00006271"/>
    </source>
</evidence>
<evidence type="ECO:0000256" key="7">
    <source>
        <dbReference type="SAM" id="Coils"/>
    </source>
</evidence>
<reference evidence="10 11" key="1">
    <citation type="submission" date="2019-12" db="EMBL/GenBank/DDBJ databases">
        <authorList>
            <person name="Floudas D."/>
            <person name="Bentzer J."/>
            <person name="Ahren D."/>
            <person name="Johansson T."/>
            <person name="Persson P."/>
            <person name="Tunlid A."/>
        </authorList>
    </citation>
    <scope>NUCLEOTIDE SEQUENCE [LARGE SCALE GENOMIC DNA]</scope>
    <source>
        <strain evidence="10 11">CBS 102.39</strain>
    </source>
</reference>
<feature type="domain" description="DNA mismatch repair proteins mutS family" evidence="9">
    <location>
        <begin position="928"/>
        <end position="944"/>
    </location>
</feature>
<dbReference type="InterPro" id="IPR045076">
    <property type="entry name" value="MutS"/>
</dbReference>
<evidence type="ECO:0000256" key="2">
    <source>
        <dbReference type="ARBA" id="ARBA00022741"/>
    </source>
</evidence>
<dbReference type="Pfam" id="PF00488">
    <property type="entry name" value="MutS_V"/>
    <property type="match status" value="1"/>
</dbReference>
<dbReference type="Gene3D" id="3.40.50.300">
    <property type="entry name" value="P-loop containing nucleotide triphosphate hydrolases"/>
    <property type="match status" value="1"/>
</dbReference>
<keyword evidence="7" id="KW-0175">Coiled coil</keyword>
<evidence type="ECO:0000313" key="10">
    <source>
        <dbReference type="EMBL" id="KAF4623758.1"/>
    </source>
</evidence>
<evidence type="ECO:0000313" key="11">
    <source>
        <dbReference type="Proteomes" id="UP000521872"/>
    </source>
</evidence>
<proteinExistence type="inferred from homology"/>
<dbReference type="FunFam" id="3.40.50.300:FF:001238">
    <property type="entry name" value="DNA mismatch repair protein"/>
    <property type="match status" value="1"/>
</dbReference>
<dbReference type="GO" id="GO:0005634">
    <property type="term" value="C:nucleus"/>
    <property type="evidence" value="ECO:0007669"/>
    <property type="project" value="TreeGrafter"/>
</dbReference>
<keyword evidence="11" id="KW-1185">Reference proteome</keyword>
<gene>
    <name evidence="10" type="ORF">D9613_001982</name>
</gene>
<evidence type="ECO:0000256" key="8">
    <source>
        <dbReference type="SAM" id="MobiDB-lite"/>
    </source>
</evidence>
<evidence type="ECO:0000259" key="9">
    <source>
        <dbReference type="PROSITE" id="PS00486"/>
    </source>
</evidence>
<dbReference type="SMART" id="SM00533">
    <property type="entry name" value="MUTSd"/>
    <property type="match status" value="1"/>
</dbReference>
<accession>A0A8H4VV58</accession>
<keyword evidence="4" id="KW-0067">ATP-binding</keyword>
<comment type="caution">
    <text evidence="10">The sequence shown here is derived from an EMBL/GenBank/DDBJ whole genome shotgun (WGS) entry which is preliminary data.</text>
</comment>
<dbReference type="Pfam" id="PF05192">
    <property type="entry name" value="MutS_III"/>
    <property type="match status" value="1"/>
</dbReference>
<dbReference type="InterPro" id="IPR007696">
    <property type="entry name" value="DNA_mismatch_repair_MutS_core"/>
</dbReference>
<dbReference type="Gene3D" id="3.30.420.110">
    <property type="entry name" value="MutS, connector domain"/>
    <property type="match status" value="1"/>
</dbReference>
<dbReference type="InterPro" id="IPR036678">
    <property type="entry name" value="MutS_con_dom_sf"/>
</dbReference>
<keyword evidence="5" id="KW-0238">DNA-binding</keyword>
<dbReference type="InterPro" id="IPR007695">
    <property type="entry name" value="DNA_mismatch_repair_MutS-lik_N"/>
</dbReference>
<dbReference type="GO" id="GO:0005739">
    <property type="term" value="C:mitochondrion"/>
    <property type="evidence" value="ECO:0007669"/>
    <property type="project" value="TreeGrafter"/>
</dbReference>
<sequence>MSSTRLSAPLCRKRAFLNFYTIYSGYFTRHMSTASPNDAATSSDTPATSRSASKQKVIKKFDELPSTYITPSGRPAAPLAEWSSGYYEANFTAETTVSKRVRTFSKEDEVDLNKVKDDALADNDNKDPVKKTRKPRKKKGEEENTENVDEIQLDISDVKTTRKPRSRKVKADDGSEKPRKKPEALAKLAKIPKPTTFLSAQILANLKRFPHCLLLTRVGNFYESYFDQAVEMSELLKIKLTSRKWNGERVAMCGFPLAHLDKYLKILVQEEKRFVALCEEFPVYFDNIKEFERRIARIVTPGTLIDESFLNPLENNYLLAISPGEEVDNAPQSVGLAWIDVSTGEFFSKECKLHNIPDELARIAPREVVLDTSLKAQPKHPLFSAFADTNCLVSYTTLIPIQSTLEQEPSSTVDGQDIDSPMTQESRAIDLLTEFLQQNLLDHMPRLDSPLRENSQERMQIDLHTLQGLEIRENSAYDGGSKGSLLSVIKRTSTSGGARLLARWLCSPSTSISEINARQDVVAFFRARTHFRVDVINSLKEVDDLGRLCQKFLLGRAVFSDLVSIRASINMWNHLGKMIKLEKDLEGREREFRAGEWEPLDALYRRMVDLTHLSERISNAVIDNPDELVENAEIDAAEPIQSDDIVETLPEVDKVACKKWSINHNFSPKLKALDDALQQLLKEKDELEQNLREKYNAPSLTLRSASGQGMFLHLSRARRDKKLLDADPDFYSIGESQTTKSYIYRRWTQLGTNIAETTLALSLEEKAVFDQLSLEVIECAHQLRQNAQVIDELDVLLSFAVLAEDMNFVRQELTDDITNGRHPSVEMGLLSSGRQFTPNTVEMTPTSNIHIITGPNMAGKSTFLRQTAVVAILAQIGSCVPADHARISIVDKLFSRIGAKDDLFRDRSTFMVEMLETADILNRATEKSLVIMDEVGRGTTVRDGLAIAFAALHHLTTVNKSRCLFATHFHELAEMVGNTDNIRGSGVFDNVRFYCSDVDDAGEGHFTYSYKLRPGINRDSHGLTVARLAGLPPAAMDVATHALSWLREKGTSDIEQNYDNFLKCTLHSIL</sequence>
<evidence type="ECO:0000256" key="4">
    <source>
        <dbReference type="ARBA" id="ARBA00022840"/>
    </source>
</evidence>
<dbReference type="SUPFAM" id="SSF48334">
    <property type="entry name" value="DNA repair protein MutS, domain III"/>
    <property type="match status" value="1"/>
</dbReference>
<dbReference type="SUPFAM" id="SSF52540">
    <property type="entry name" value="P-loop containing nucleoside triphosphate hydrolases"/>
    <property type="match status" value="1"/>
</dbReference>
<dbReference type="GO" id="GO:0006298">
    <property type="term" value="P:mismatch repair"/>
    <property type="evidence" value="ECO:0007669"/>
    <property type="project" value="InterPro"/>
</dbReference>
<organism evidence="10 11">
    <name type="scientific">Agrocybe pediades</name>
    <dbReference type="NCBI Taxonomy" id="84607"/>
    <lineage>
        <taxon>Eukaryota</taxon>
        <taxon>Fungi</taxon>
        <taxon>Dikarya</taxon>
        <taxon>Basidiomycota</taxon>
        <taxon>Agaricomycotina</taxon>
        <taxon>Agaricomycetes</taxon>
        <taxon>Agaricomycetidae</taxon>
        <taxon>Agaricales</taxon>
        <taxon>Agaricineae</taxon>
        <taxon>Strophariaceae</taxon>
        <taxon>Agrocybe</taxon>
    </lineage>
</organism>
<dbReference type="GO" id="GO:0043504">
    <property type="term" value="P:mitochondrial DNA repair"/>
    <property type="evidence" value="ECO:0007669"/>
    <property type="project" value="TreeGrafter"/>
</dbReference>
<feature type="region of interest" description="Disordered" evidence="8">
    <location>
        <begin position="35"/>
        <end position="56"/>
    </location>
</feature>
<feature type="coiled-coil region" evidence="7">
    <location>
        <begin position="670"/>
        <end position="697"/>
    </location>
</feature>
<feature type="region of interest" description="Disordered" evidence="8">
    <location>
        <begin position="115"/>
        <end position="183"/>
    </location>
</feature>
<keyword evidence="3" id="KW-0227">DNA damage</keyword>
<feature type="compositionally biased region" description="Polar residues" evidence="8">
    <location>
        <begin position="35"/>
        <end position="54"/>
    </location>
</feature>
<dbReference type="Proteomes" id="UP000521872">
    <property type="component" value="Unassembled WGS sequence"/>
</dbReference>
<keyword evidence="6" id="KW-0234">DNA repair</keyword>
<dbReference type="SMART" id="SM00534">
    <property type="entry name" value="MUTSac"/>
    <property type="match status" value="1"/>
</dbReference>
<comment type="similarity">
    <text evidence="1">Belongs to the DNA mismatch repair MutS family.</text>
</comment>
<dbReference type="EMBL" id="JAACJL010000001">
    <property type="protein sequence ID" value="KAF4623758.1"/>
    <property type="molecule type" value="Genomic_DNA"/>
</dbReference>
<dbReference type="Pfam" id="PF05188">
    <property type="entry name" value="MutS_II"/>
    <property type="match status" value="1"/>
</dbReference>
<dbReference type="NCBIfam" id="NF003810">
    <property type="entry name" value="PRK05399.1"/>
    <property type="match status" value="1"/>
</dbReference>
<evidence type="ECO:0000256" key="5">
    <source>
        <dbReference type="ARBA" id="ARBA00023125"/>
    </source>
</evidence>
<dbReference type="SUPFAM" id="SSF55271">
    <property type="entry name" value="DNA repair protein MutS, domain I"/>
    <property type="match status" value="1"/>
</dbReference>
<dbReference type="GO" id="GO:0030983">
    <property type="term" value="F:mismatched DNA binding"/>
    <property type="evidence" value="ECO:0007669"/>
    <property type="project" value="InterPro"/>
</dbReference>
<feature type="compositionally biased region" description="Acidic residues" evidence="8">
    <location>
        <begin position="143"/>
        <end position="152"/>
    </location>
</feature>